<dbReference type="OrthoDB" id="6689546at2"/>
<accession>A0A418N1S5</accession>
<dbReference type="InterPro" id="IPR013249">
    <property type="entry name" value="RNA_pol_sigma70_r4_t2"/>
</dbReference>
<evidence type="ECO:0000259" key="6">
    <source>
        <dbReference type="Pfam" id="PF04542"/>
    </source>
</evidence>
<dbReference type="AlphaFoldDB" id="A0A418N1S5"/>
<dbReference type="Proteomes" id="UP000283832">
    <property type="component" value="Unassembled WGS sequence"/>
</dbReference>
<protein>
    <submittedName>
        <fullName evidence="8">Sigma-70 family RNA polymerase sigma factor</fullName>
    </submittedName>
</protein>
<dbReference type="InterPro" id="IPR007627">
    <property type="entry name" value="RNA_pol_sigma70_r2"/>
</dbReference>
<comment type="caution">
    <text evidence="8">The sequence shown here is derived from an EMBL/GenBank/DDBJ whole genome shotgun (WGS) entry which is preliminary data.</text>
</comment>
<dbReference type="GO" id="GO:0003677">
    <property type="term" value="F:DNA binding"/>
    <property type="evidence" value="ECO:0007669"/>
    <property type="project" value="InterPro"/>
</dbReference>
<keyword evidence="5" id="KW-0804">Transcription</keyword>
<evidence type="ECO:0000256" key="4">
    <source>
        <dbReference type="ARBA" id="ARBA00023082"/>
    </source>
</evidence>
<evidence type="ECO:0000313" key="9">
    <source>
        <dbReference type="Proteomes" id="UP000283832"/>
    </source>
</evidence>
<dbReference type="SUPFAM" id="SSF54427">
    <property type="entry name" value="NTF2-like"/>
    <property type="match status" value="1"/>
</dbReference>
<dbReference type="InterPro" id="IPR032710">
    <property type="entry name" value="NTF2-like_dom_sf"/>
</dbReference>
<dbReference type="Gene3D" id="3.10.450.50">
    <property type="match status" value="1"/>
</dbReference>
<dbReference type="Gene3D" id="1.10.1740.10">
    <property type="match status" value="1"/>
</dbReference>
<dbReference type="Pfam" id="PF04542">
    <property type="entry name" value="Sigma70_r2"/>
    <property type="match status" value="1"/>
</dbReference>
<dbReference type="NCBIfam" id="TIGR02937">
    <property type="entry name" value="sigma70-ECF"/>
    <property type="match status" value="1"/>
</dbReference>
<dbReference type="SUPFAM" id="SSF88659">
    <property type="entry name" value="Sigma3 and sigma4 domains of RNA polymerase sigma factors"/>
    <property type="match status" value="1"/>
</dbReference>
<evidence type="ECO:0000256" key="2">
    <source>
        <dbReference type="ARBA" id="ARBA00011344"/>
    </source>
</evidence>
<dbReference type="InterPro" id="IPR052704">
    <property type="entry name" value="ECF_Sigma-70_Domain"/>
</dbReference>
<keyword evidence="3" id="KW-0805">Transcription regulation</keyword>
<dbReference type="Gene3D" id="1.10.10.10">
    <property type="entry name" value="Winged helix-like DNA-binding domain superfamily/Winged helix DNA-binding domain"/>
    <property type="match status" value="1"/>
</dbReference>
<dbReference type="PANTHER" id="PTHR30173:SF43">
    <property type="entry name" value="ECF RNA POLYMERASE SIGMA FACTOR SIGI-RELATED"/>
    <property type="match status" value="1"/>
</dbReference>
<gene>
    <name evidence="8" type="ORF">D2L64_02340</name>
</gene>
<comment type="similarity">
    <text evidence="1">Belongs to the sigma-70 factor family. ECF subfamily.</text>
</comment>
<name>A0A418N1S5_9ACTN</name>
<dbReference type="InterPro" id="IPR013324">
    <property type="entry name" value="RNA_pol_sigma_r3/r4-like"/>
</dbReference>
<keyword evidence="4" id="KW-0731">Sigma factor</keyword>
<evidence type="ECO:0000313" key="8">
    <source>
        <dbReference type="EMBL" id="RIV41543.1"/>
    </source>
</evidence>
<dbReference type="InterPro" id="IPR036388">
    <property type="entry name" value="WH-like_DNA-bd_sf"/>
</dbReference>
<feature type="domain" description="RNA polymerase sigma-70 region 2" evidence="6">
    <location>
        <begin position="11"/>
        <end position="76"/>
    </location>
</feature>
<sequence>MDGHAWLAERFEEHRPHLRAVAYRMLGSHGEADDAVQEAWLRLSRTDPDELDNLAAWLTTVVARVSLNTLRGRRRRREEPLDVRVPDPVVSPAGTDDPEYAAVLADSVGLALLVVLDTLTPAERLAFVLHDMFAVPFDEIAPMIDRSPAAARQLASRARRRVRGQAPVPDGDLARQRRVVDAFLAAARDGDLDALVGVLHPGVVLRSDGGLARTRHTTVITGARDVAAQATAFGRFSPFARPAVISGSAGVVVVAGGRVLSVMAFTVSGGLVAEIDVIADPQRLARWDLTAFVD</sequence>
<evidence type="ECO:0000256" key="3">
    <source>
        <dbReference type="ARBA" id="ARBA00023015"/>
    </source>
</evidence>
<evidence type="ECO:0000256" key="5">
    <source>
        <dbReference type="ARBA" id="ARBA00023163"/>
    </source>
</evidence>
<evidence type="ECO:0000259" key="7">
    <source>
        <dbReference type="Pfam" id="PF08281"/>
    </source>
</evidence>
<dbReference type="EMBL" id="QXEC01000001">
    <property type="protein sequence ID" value="RIV41543.1"/>
    <property type="molecule type" value="Genomic_DNA"/>
</dbReference>
<proteinExistence type="inferred from homology"/>
<dbReference type="GO" id="GO:0006352">
    <property type="term" value="P:DNA-templated transcription initiation"/>
    <property type="evidence" value="ECO:0007669"/>
    <property type="project" value="InterPro"/>
</dbReference>
<dbReference type="PANTHER" id="PTHR30173">
    <property type="entry name" value="SIGMA 19 FACTOR"/>
    <property type="match status" value="1"/>
</dbReference>
<dbReference type="SUPFAM" id="SSF88946">
    <property type="entry name" value="Sigma2 domain of RNA polymerase sigma factors"/>
    <property type="match status" value="1"/>
</dbReference>
<dbReference type="GO" id="GO:0016987">
    <property type="term" value="F:sigma factor activity"/>
    <property type="evidence" value="ECO:0007669"/>
    <property type="project" value="UniProtKB-KW"/>
</dbReference>
<evidence type="ECO:0000256" key="1">
    <source>
        <dbReference type="ARBA" id="ARBA00010641"/>
    </source>
</evidence>
<dbReference type="Pfam" id="PF08281">
    <property type="entry name" value="Sigma70_r4_2"/>
    <property type="match status" value="1"/>
</dbReference>
<dbReference type="RefSeq" id="WP_119572741.1">
    <property type="nucleotide sequence ID" value="NZ_QXEC01000001.1"/>
</dbReference>
<dbReference type="InterPro" id="IPR013325">
    <property type="entry name" value="RNA_pol_sigma_r2"/>
</dbReference>
<dbReference type="InterPro" id="IPR014284">
    <property type="entry name" value="RNA_pol_sigma-70_dom"/>
</dbReference>
<reference evidence="8 9" key="1">
    <citation type="submission" date="2018-08" db="EMBL/GenBank/DDBJ databases">
        <title>Jishengella sp. nov., isolated from a root of Azadirachta indica A. Juss. var. siamensis Valenton.</title>
        <authorList>
            <person name="Kuncharoen N."/>
            <person name="Tanasupawat S."/>
            <person name="Kudo T."/>
            <person name="Ohkuma M."/>
        </authorList>
    </citation>
    <scope>NUCLEOTIDE SEQUENCE [LARGE SCALE GENOMIC DNA]</scope>
    <source>
        <strain evidence="8 9">AZ1-13</strain>
    </source>
</reference>
<keyword evidence="9" id="KW-1185">Reference proteome</keyword>
<comment type="subunit">
    <text evidence="2">Interacts transiently with the RNA polymerase catalytic core formed by RpoA, RpoB, RpoC and RpoZ (2 alpha, 1 beta, 1 beta' and 1 omega subunit) to form the RNA polymerase holoenzyme that can initiate transcription.</text>
</comment>
<organism evidence="8 9">
    <name type="scientific">Micromonospora radicis</name>
    <dbReference type="NCBI Taxonomy" id="1894971"/>
    <lineage>
        <taxon>Bacteria</taxon>
        <taxon>Bacillati</taxon>
        <taxon>Actinomycetota</taxon>
        <taxon>Actinomycetes</taxon>
        <taxon>Micromonosporales</taxon>
        <taxon>Micromonosporaceae</taxon>
        <taxon>Micromonospora</taxon>
    </lineage>
</organism>
<feature type="domain" description="RNA polymerase sigma factor 70 region 4 type 2" evidence="7">
    <location>
        <begin position="111"/>
        <end position="161"/>
    </location>
</feature>